<dbReference type="Pfam" id="PF09298">
    <property type="entry name" value="FAA_hydrolase_N"/>
    <property type="match status" value="1"/>
</dbReference>
<dbReference type="SUPFAM" id="SSF56529">
    <property type="entry name" value="FAH"/>
    <property type="match status" value="1"/>
</dbReference>
<comment type="caution">
    <text evidence="13">The sequence shown here is derived from an EMBL/GenBank/DDBJ whole genome shotgun (WGS) entry which is preliminary data.</text>
</comment>
<evidence type="ECO:0000259" key="12">
    <source>
        <dbReference type="Pfam" id="PF09298"/>
    </source>
</evidence>
<evidence type="ECO:0000256" key="9">
    <source>
        <dbReference type="ARBA" id="ARBA00022878"/>
    </source>
</evidence>
<feature type="domain" description="Fumarylacetoacetase N-terminal" evidence="12">
    <location>
        <begin position="9"/>
        <end position="68"/>
    </location>
</feature>
<evidence type="ECO:0000256" key="1">
    <source>
        <dbReference type="ARBA" id="ARBA00001913"/>
    </source>
</evidence>
<name>A0ABV8DYH3_9NOCA</name>
<evidence type="ECO:0000256" key="4">
    <source>
        <dbReference type="ARBA" id="ARBA00012094"/>
    </source>
</evidence>
<comment type="cofactor">
    <cofactor evidence="1">
        <name>Ca(2+)</name>
        <dbReference type="ChEBI" id="CHEBI:29108"/>
    </cofactor>
</comment>
<dbReference type="SUPFAM" id="SSF63433">
    <property type="entry name" value="Fumarylacetoacetate hydrolase, FAH, N-terminal domain"/>
    <property type="match status" value="1"/>
</dbReference>
<protein>
    <recommendedName>
        <fullName evidence="4">fumarylacetoacetase</fullName>
        <ecNumber evidence="4">3.7.1.2</ecNumber>
    </recommendedName>
</protein>
<reference evidence="14" key="1">
    <citation type="journal article" date="2019" name="Int. J. Syst. Evol. Microbiol.">
        <title>The Global Catalogue of Microorganisms (GCM) 10K type strain sequencing project: providing services to taxonomists for standard genome sequencing and annotation.</title>
        <authorList>
            <consortium name="The Broad Institute Genomics Platform"/>
            <consortium name="The Broad Institute Genome Sequencing Center for Infectious Disease"/>
            <person name="Wu L."/>
            <person name="Ma J."/>
        </authorList>
    </citation>
    <scope>NUCLEOTIDE SEQUENCE [LARGE SCALE GENOMIC DNA]</scope>
    <source>
        <strain evidence="14">CGMCC 4.7330</strain>
    </source>
</reference>
<dbReference type="EMBL" id="JBHSAX010000019">
    <property type="protein sequence ID" value="MFC3965202.1"/>
    <property type="molecule type" value="Genomic_DNA"/>
</dbReference>
<evidence type="ECO:0000256" key="5">
    <source>
        <dbReference type="ARBA" id="ARBA00022723"/>
    </source>
</evidence>
<dbReference type="InterPro" id="IPR036663">
    <property type="entry name" value="Fumarylacetoacetase_C_sf"/>
</dbReference>
<dbReference type="Proteomes" id="UP001595696">
    <property type="component" value="Unassembled WGS sequence"/>
</dbReference>
<evidence type="ECO:0000256" key="2">
    <source>
        <dbReference type="ARBA" id="ARBA00001946"/>
    </source>
</evidence>
<dbReference type="EC" id="3.7.1.2" evidence="4"/>
<evidence type="ECO:0000256" key="6">
    <source>
        <dbReference type="ARBA" id="ARBA00022801"/>
    </source>
</evidence>
<evidence type="ECO:0000313" key="13">
    <source>
        <dbReference type="EMBL" id="MFC3965202.1"/>
    </source>
</evidence>
<dbReference type="InterPro" id="IPR005959">
    <property type="entry name" value="Fumarylacetoacetase"/>
</dbReference>
<comment type="pathway">
    <text evidence="3">Amino-acid degradation; L-phenylalanine degradation; acetoacetate and fumarate from L-phenylalanine: step 6/6.</text>
</comment>
<dbReference type="PANTHER" id="PTHR43069">
    <property type="entry name" value="FUMARYLACETOACETASE"/>
    <property type="match status" value="1"/>
</dbReference>
<evidence type="ECO:0000256" key="10">
    <source>
        <dbReference type="ARBA" id="ARBA00023232"/>
    </source>
</evidence>
<evidence type="ECO:0000256" key="7">
    <source>
        <dbReference type="ARBA" id="ARBA00022837"/>
    </source>
</evidence>
<accession>A0ABV8DYH3</accession>
<proteinExistence type="predicted"/>
<dbReference type="InterPro" id="IPR036462">
    <property type="entry name" value="Fumarylacetoacetase_N_sf"/>
</dbReference>
<dbReference type="PANTHER" id="PTHR43069:SF2">
    <property type="entry name" value="FUMARYLACETOACETASE"/>
    <property type="match status" value="1"/>
</dbReference>
<keyword evidence="8" id="KW-0460">Magnesium</keyword>
<keyword evidence="7" id="KW-0106">Calcium</keyword>
<keyword evidence="10" id="KW-0585">Phenylalanine catabolism</keyword>
<dbReference type="RefSeq" id="WP_378614954.1">
    <property type="nucleotide sequence ID" value="NZ_JBHSAX010000019.1"/>
</dbReference>
<evidence type="ECO:0000259" key="11">
    <source>
        <dbReference type="Pfam" id="PF01557"/>
    </source>
</evidence>
<dbReference type="Pfam" id="PF01557">
    <property type="entry name" value="FAA_hydrolase"/>
    <property type="match status" value="1"/>
</dbReference>
<dbReference type="Gene3D" id="2.30.30.230">
    <property type="entry name" value="Fumarylacetoacetase, N-terminal domain"/>
    <property type="match status" value="1"/>
</dbReference>
<evidence type="ECO:0000256" key="8">
    <source>
        <dbReference type="ARBA" id="ARBA00022842"/>
    </source>
</evidence>
<feature type="domain" description="Fumarylacetoacetase-like C-terminal" evidence="11">
    <location>
        <begin position="89"/>
        <end position="363"/>
    </location>
</feature>
<dbReference type="InterPro" id="IPR015377">
    <property type="entry name" value="Fumarylacetoacetase_N"/>
</dbReference>
<evidence type="ECO:0000256" key="3">
    <source>
        <dbReference type="ARBA" id="ARBA00004782"/>
    </source>
</evidence>
<sequence length="368" mass="39027">MGVIDGARPYGVFSVGGDAPRVGVRVGEGVADLFAALGDDVFARPSLNAFIAQGPRRWAEVRSLVAELDASYPLTELTLYRPVEIADYVDFYASEQHASNLGRLLRPNSPPLLPNWKHMPVGYHGRAGTVVVSGTDIVRPCGQLATPDGPVFGPSRRLDIEAELGFVVGVGGARITPDALAEHVFGVVVVNDWSARDIQSWEYAPLGPFLGKSFATSISPWVTPLAAIDAARIAVPAQDPEPLPYLRGAERWGLDIELEVSWNGQLVARPPYAGMYWSPAQMLAHLTANGATARTGDLFASGTVSGPARDQCGSFIELTRNGAEPVVIGGEPRTFLADGDVVSITATAPGPDGTRIDLGEVRGRILPG</sequence>
<comment type="cofactor">
    <cofactor evidence="2">
        <name>Mg(2+)</name>
        <dbReference type="ChEBI" id="CHEBI:18420"/>
    </cofactor>
</comment>
<dbReference type="Gene3D" id="3.90.850.10">
    <property type="entry name" value="Fumarylacetoacetase-like, C-terminal domain"/>
    <property type="match status" value="1"/>
</dbReference>
<keyword evidence="14" id="KW-1185">Reference proteome</keyword>
<organism evidence="13 14">
    <name type="scientific">Nocardia jiangsuensis</name>
    <dbReference type="NCBI Taxonomy" id="1691563"/>
    <lineage>
        <taxon>Bacteria</taxon>
        <taxon>Bacillati</taxon>
        <taxon>Actinomycetota</taxon>
        <taxon>Actinomycetes</taxon>
        <taxon>Mycobacteriales</taxon>
        <taxon>Nocardiaceae</taxon>
        <taxon>Nocardia</taxon>
    </lineage>
</organism>
<dbReference type="GO" id="GO:0016787">
    <property type="term" value="F:hydrolase activity"/>
    <property type="evidence" value="ECO:0007669"/>
    <property type="project" value="UniProtKB-KW"/>
</dbReference>
<keyword evidence="9" id="KW-0828">Tyrosine catabolism</keyword>
<gene>
    <name evidence="13" type="ORF">ACFO0B_24715</name>
</gene>
<evidence type="ECO:0000313" key="14">
    <source>
        <dbReference type="Proteomes" id="UP001595696"/>
    </source>
</evidence>
<dbReference type="InterPro" id="IPR011234">
    <property type="entry name" value="Fumarylacetoacetase-like_C"/>
</dbReference>
<keyword evidence="5" id="KW-0479">Metal-binding</keyword>
<keyword evidence="6 13" id="KW-0378">Hydrolase</keyword>